<proteinExistence type="predicted"/>
<dbReference type="EMBL" id="JARUMK010000001">
    <property type="protein sequence ID" value="MEH0561154.1"/>
    <property type="molecule type" value="Genomic_DNA"/>
</dbReference>
<gene>
    <name evidence="2" type="ORF">QBA37_18175</name>
</gene>
<dbReference type="Proteomes" id="UP001382181">
    <property type="component" value="Unassembled WGS sequence"/>
</dbReference>
<feature type="region of interest" description="Disordered" evidence="1">
    <location>
        <begin position="121"/>
        <end position="145"/>
    </location>
</feature>
<protein>
    <submittedName>
        <fullName evidence="2">Uncharacterized protein</fullName>
    </submittedName>
</protein>
<organism evidence="2 3">
    <name type="scientific">Streptomyces silvae</name>
    <dbReference type="NCBI Taxonomy" id="2803812"/>
    <lineage>
        <taxon>Bacteria</taxon>
        <taxon>Bacillati</taxon>
        <taxon>Actinomycetota</taxon>
        <taxon>Actinomycetes</taxon>
        <taxon>Kitasatosporales</taxon>
        <taxon>Streptomycetaceae</taxon>
        <taxon>Streptomyces</taxon>
    </lineage>
</organism>
<accession>A0ABU8A517</accession>
<evidence type="ECO:0000256" key="1">
    <source>
        <dbReference type="SAM" id="MobiDB-lite"/>
    </source>
</evidence>
<reference evidence="2 3" key="1">
    <citation type="submission" date="2023-04" db="EMBL/GenBank/DDBJ databases">
        <title>Genomic diversity of scab-causing Streptomyces spp. in the province of Quebec, Canada.</title>
        <authorList>
            <person name="Biessy A."/>
            <person name="Cadieux M."/>
            <person name="Ciotola M."/>
            <person name="Filion M."/>
        </authorList>
    </citation>
    <scope>NUCLEOTIDE SEQUENCE [LARGE SCALE GENOMIC DNA]</scope>
    <source>
        <strain evidence="2 3">B21-103</strain>
    </source>
</reference>
<evidence type="ECO:0000313" key="2">
    <source>
        <dbReference type="EMBL" id="MEH0561154.1"/>
    </source>
</evidence>
<dbReference type="RefSeq" id="WP_319224245.1">
    <property type="nucleotide sequence ID" value="NZ_JARUMK010000001.1"/>
</dbReference>
<keyword evidence="3" id="KW-1185">Reference proteome</keyword>
<evidence type="ECO:0000313" key="3">
    <source>
        <dbReference type="Proteomes" id="UP001382181"/>
    </source>
</evidence>
<comment type="caution">
    <text evidence="2">The sequence shown here is derived from an EMBL/GenBank/DDBJ whole genome shotgun (WGS) entry which is preliminary data.</text>
</comment>
<name>A0ABU8A517_9ACTN</name>
<sequence>MRHPSTPGSPPDRRLVTLPPIVGLSAQQQRGVHCVFCGTTLCTGAVRDLGPQLIEVHGSVVRWFPRSCLSCPKGTGMPLMCDRCGRPITPGDEERLLIHGASGAGGVVTVHRRLCARSQSRHAGLPPVSRKPPLHMTCRSDSDGG</sequence>